<reference evidence="4" key="1">
    <citation type="submission" date="2021-06" db="EMBL/GenBank/DDBJ databases">
        <authorList>
            <person name="Kallberg Y."/>
            <person name="Tangrot J."/>
            <person name="Rosling A."/>
        </authorList>
    </citation>
    <scope>NUCLEOTIDE SEQUENCE</scope>
    <source>
        <strain evidence="4">FL966</strain>
    </source>
</reference>
<evidence type="ECO:0000256" key="2">
    <source>
        <dbReference type="ARBA" id="ARBA00022553"/>
    </source>
</evidence>
<dbReference type="Proteomes" id="UP000789759">
    <property type="component" value="Unassembled WGS sequence"/>
</dbReference>
<name>A0A9N9KJ82_9GLOM</name>
<organism evidence="4 5">
    <name type="scientific">Cetraspora pellucida</name>
    <dbReference type="NCBI Taxonomy" id="1433469"/>
    <lineage>
        <taxon>Eukaryota</taxon>
        <taxon>Fungi</taxon>
        <taxon>Fungi incertae sedis</taxon>
        <taxon>Mucoromycota</taxon>
        <taxon>Glomeromycotina</taxon>
        <taxon>Glomeromycetes</taxon>
        <taxon>Diversisporales</taxon>
        <taxon>Gigasporaceae</taxon>
        <taxon>Cetraspora</taxon>
    </lineage>
</organism>
<dbReference type="Pfam" id="PF07993">
    <property type="entry name" value="NAD_binding_4"/>
    <property type="match status" value="1"/>
</dbReference>
<keyword evidence="2" id="KW-0597">Phosphoprotein</keyword>
<keyword evidence="5" id="KW-1185">Reference proteome</keyword>
<feature type="domain" description="Thioester reductase (TE)" evidence="3">
    <location>
        <begin position="27"/>
        <end position="200"/>
    </location>
</feature>
<dbReference type="InterPro" id="IPR036291">
    <property type="entry name" value="NAD(P)-bd_dom_sf"/>
</dbReference>
<evidence type="ECO:0000259" key="3">
    <source>
        <dbReference type="Pfam" id="PF07993"/>
    </source>
</evidence>
<feature type="non-terminal residue" evidence="4">
    <location>
        <position position="200"/>
    </location>
</feature>
<dbReference type="PANTHER" id="PTHR44845">
    <property type="entry name" value="CARRIER DOMAIN-CONTAINING PROTEIN"/>
    <property type="match status" value="1"/>
</dbReference>
<gene>
    <name evidence="4" type="ORF">CPELLU_LOCUS21431</name>
</gene>
<evidence type="ECO:0000256" key="1">
    <source>
        <dbReference type="ARBA" id="ARBA00022450"/>
    </source>
</evidence>
<dbReference type="AlphaFoldDB" id="A0A9N9KJ82"/>
<comment type="caution">
    <text evidence="4">The sequence shown here is derived from an EMBL/GenBank/DDBJ whole genome shotgun (WGS) entry which is preliminary data.</text>
</comment>
<sequence length="200" mass="22680">KIDSFPSMGYVNKIINAYENNGEIALITGATGSLGSFILRDLLMNHNVLKIYCLVRASDENNGWFRLKDSFEQRHLDTSLLSKERVIILPSDLDDSKLGQTEDVYLKLVRELTEIYHVAWKLDFNSKIDVFERECIGGTVNLLMLARNAYIHHQNVHFNFTSSISTSIGSKTHVKEDELPQDISSALLNGYGLSKFITEH</sequence>
<dbReference type="Gene3D" id="3.40.50.720">
    <property type="entry name" value="NAD(P)-binding Rossmann-like Domain"/>
    <property type="match status" value="1"/>
</dbReference>
<protein>
    <submittedName>
        <fullName evidence="4">9981_t:CDS:1</fullName>
    </submittedName>
</protein>
<dbReference type="OrthoDB" id="2216106at2759"/>
<feature type="non-terminal residue" evidence="4">
    <location>
        <position position="1"/>
    </location>
</feature>
<dbReference type="SUPFAM" id="SSF51735">
    <property type="entry name" value="NAD(P)-binding Rossmann-fold domains"/>
    <property type="match status" value="1"/>
</dbReference>
<evidence type="ECO:0000313" key="5">
    <source>
        <dbReference type="Proteomes" id="UP000789759"/>
    </source>
</evidence>
<dbReference type="InterPro" id="IPR013120">
    <property type="entry name" value="FAR_NAD-bd"/>
</dbReference>
<accession>A0A9N9KJ82</accession>
<evidence type="ECO:0000313" key="4">
    <source>
        <dbReference type="EMBL" id="CAG8836686.1"/>
    </source>
</evidence>
<dbReference type="PANTHER" id="PTHR44845:SF1">
    <property type="entry name" value="L-2-AMINOADIPATE REDUCTASE"/>
    <property type="match status" value="1"/>
</dbReference>
<proteinExistence type="predicted"/>
<dbReference type="EMBL" id="CAJVQA010079301">
    <property type="protein sequence ID" value="CAG8836686.1"/>
    <property type="molecule type" value="Genomic_DNA"/>
</dbReference>
<keyword evidence="1" id="KW-0596">Phosphopantetheine</keyword>